<dbReference type="Proteomes" id="UP001497457">
    <property type="component" value="Chromosome 5rd"/>
</dbReference>
<dbReference type="InterPro" id="IPR001810">
    <property type="entry name" value="F-box_dom"/>
</dbReference>
<organism evidence="2 3">
    <name type="scientific">Urochloa decumbens</name>
    <dbReference type="NCBI Taxonomy" id="240449"/>
    <lineage>
        <taxon>Eukaryota</taxon>
        <taxon>Viridiplantae</taxon>
        <taxon>Streptophyta</taxon>
        <taxon>Embryophyta</taxon>
        <taxon>Tracheophyta</taxon>
        <taxon>Spermatophyta</taxon>
        <taxon>Magnoliopsida</taxon>
        <taxon>Liliopsida</taxon>
        <taxon>Poales</taxon>
        <taxon>Poaceae</taxon>
        <taxon>PACMAD clade</taxon>
        <taxon>Panicoideae</taxon>
        <taxon>Panicodae</taxon>
        <taxon>Paniceae</taxon>
        <taxon>Melinidinae</taxon>
        <taxon>Urochloa</taxon>
    </lineage>
</organism>
<dbReference type="InterPro" id="IPR053197">
    <property type="entry name" value="F-box_SCFL_complex_component"/>
</dbReference>
<gene>
    <name evidence="2" type="ORF">URODEC1_LOCUS101263</name>
</gene>
<dbReference type="SUPFAM" id="SSF52047">
    <property type="entry name" value="RNI-like"/>
    <property type="match status" value="1"/>
</dbReference>
<dbReference type="InterPro" id="IPR036047">
    <property type="entry name" value="F-box-like_dom_sf"/>
</dbReference>
<dbReference type="InterPro" id="IPR032675">
    <property type="entry name" value="LRR_dom_sf"/>
</dbReference>
<dbReference type="Gene3D" id="3.80.10.10">
    <property type="entry name" value="Ribonuclease Inhibitor"/>
    <property type="match status" value="1"/>
</dbReference>
<reference evidence="2" key="1">
    <citation type="submission" date="2024-10" db="EMBL/GenBank/DDBJ databases">
        <authorList>
            <person name="Ryan C."/>
        </authorList>
    </citation>
    <scope>NUCLEOTIDE SEQUENCE [LARGE SCALE GENOMIC DNA]</scope>
</reference>
<name>A0ABC9F1A0_9POAL</name>
<dbReference type="Gene3D" id="1.20.1280.50">
    <property type="match status" value="1"/>
</dbReference>
<protein>
    <recommendedName>
        <fullName evidence="1">F-box domain-containing protein</fullName>
    </recommendedName>
</protein>
<dbReference type="PANTHER" id="PTHR34223:SF98">
    <property type="entry name" value="OS04G0440901 PROTEIN"/>
    <property type="match status" value="1"/>
</dbReference>
<dbReference type="EMBL" id="OZ075115">
    <property type="protein sequence ID" value="CAL5067935.1"/>
    <property type="molecule type" value="Genomic_DNA"/>
</dbReference>
<feature type="domain" description="F-box" evidence="1">
    <location>
        <begin position="18"/>
        <end position="68"/>
    </location>
</feature>
<dbReference type="CDD" id="cd22160">
    <property type="entry name" value="F-box_AtFBL13-like"/>
    <property type="match status" value="1"/>
</dbReference>
<dbReference type="SMART" id="SM00256">
    <property type="entry name" value="FBOX"/>
    <property type="match status" value="1"/>
</dbReference>
<dbReference type="PANTHER" id="PTHR34223">
    <property type="entry name" value="OS11G0201299 PROTEIN"/>
    <property type="match status" value="1"/>
</dbReference>
<dbReference type="SUPFAM" id="SSF81383">
    <property type="entry name" value="F-box domain"/>
    <property type="match status" value="1"/>
</dbReference>
<keyword evidence="3" id="KW-1185">Reference proteome</keyword>
<dbReference type="Pfam" id="PF00646">
    <property type="entry name" value="F-box"/>
    <property type="match status" value="1"/>
</dbReference>
<dbReference type="PROSITE" id="PS50181">
    <property type="entry name" value="FBOX"/>
    <property type="match status" value="1"/>
</dbReference>
<dbReference type="AlphaFoldDB" id="A0ABC9F1A0"/>
<dbReference type="InterPro" id="IPR053781">
    <property type="entry name" value="F-box_AtFBL13-like"/>
</dbReference>
<evidence type="ECO:0000313" key="2">
    <source>
        <dbReference type="EMBL" id="CAL5067935.1"/>
    </source>
</evidence>
<evidence type="ECO:0000313" key="3">
    <source>
        <dbReference type="Proteomes" id="UP001497457"/>
    </source>
</evidence>
<sequence length="428" mass="48580">MAPAASKLAHTDDGGSICDRLSALPDELVLHVLSFLQASEVVRTSVLSKRWKDLWRSVLSINLDFTDFFRGPSEPDPWRATWVRMDNFVSNLLMLHEAPRLDAFRLTAHNVGHDSRRHFDTWIRRAIRGDPLVLKLWMMGFNGMDGFYRLPYLGSSSPCFRRLKRLKLAGGIVLDHSFAQRLHSWWPQLEDLDLTHCYLGFSRIESYILKNLTIVYCKNPSVDGFVIRAPGLATLKLAICSGSHGYRNGISLYVGNSPARASIKLERGKFSPRCEAMILGSLVNAASLDLKNFQAMAILDKELFDKLPRFNNTRTLTLNSFGRNSSDCDVHNLKALGRILQMSPNMENLTLEYYKVSKGSTARKGRKGKSKKTYPANMVRLHCPMLKSTELIYYGRRNASILALHRFLQDICSAPNNLIKFTNTKYCQ</sequence>
<evidence type="ECO:0000259" key="1">
    <source>
        <dbReference type="PROSITE" id="PS50181"/>
    </source>
</evidence>
<accession>A0ABC9F1A0</accession>
<proteinExistence type="predicted"/>